<accession>A0A291JM85</accession>
<keyword evidence="2" id="KW-0732">Signal</keyword>
<name>A0A291JM85_9STAP</name>
<dbReference type="Proteomes" id="UP000254412">
    <property type="component" value="Unassembled WGS sequence"/>
</dbReference>
<evidence type="ECO:0000313" key="6">
    <source>
        <dbReference type="Proteomes" id="UP000240400"/>
    </source>
</evidence>
<dbReference type="KEGG" id="snl:BJD96_11385"/>
<feature type="chain" id="PRO_5044572656" evidence="2">
    <location>
        <begin position="32"/>
        <end position="243"/>
    </location>
</feature>
<dbReference type="Proteomes" id="UP000664081">
    <property type="component" value="Unassembled WGS sequence"/>
</dbReference>
<dbReference type="PROSITE" id="PS51257">
    <property type="entry name" value="PROKAR_LIPOPROTEIN"/>
    <property type="match status" value="1"/>
</dbReference>
<keyword evidence="8" id="KW-1185">Reference proteome</keyword>
<reference evidence="5 7" key="3">
    <citation type="submission" date="2018-06" db="EMBL/GenBank/DDBJ databases">
        <authorList>
            <consortium name="Pathogen Informatics"/>
            <person name="Doyle S."/>
        </authorList>
    </citation>
    <scope>NUCLEOTIDE SEQUENCE [LARGE SCALE GENOMIC DNA]</scope>
    <source>
        <strain evidence="5 7">NCTC13834</strain>
    </source>
</reference>
<dbReference type="EMBL" id="UHDS01000001">
    <property type="protein sequence ID" value="SUM55875.1"/>
    <property type="molecule type" value="Genomic_DNA"/>
</dbReference>
<proteinExistence type="predicted"/>
<dbReference type="GeneID" id="66777656"/>
<feature type="compositionally biased region" description="Basic and acidic residues" evidence="1">
    <location>
        <begin position="50"/>
        <end position="70"/>
    </location>
</feature>
<feature type="signal peptide" evidence="2">
    <location>
        <begin position="1"/>
        <end position="31"/>
    </location>
</feature>
<dbReference type="EMBL" id="JAFNLT010000003">
    <property type="protein sequence ID" value="MBO1226566.1"/>
    <property type="molecule type" value="Genomic_DNA"/>
</dbReference>
<feature type="region of interest" description="Disordered" evidence="1">
    <location>
        <begin position="44"/>
        <end position="71"/>
    </location>
</feature>
<protein>
    <submittedName>
        <fullName evidence="5">Lipoprotein</fullName>
    </submittedName>
</protein>
<evidence type="ECO:0000313" key="3">
    <source>
        <dbReference type="EMBL" id="MBO1226566.1"/>
    </source>
</evidence>
<evidence type="ECO:0000313" key="5">
    <source>
        <dbReference type="EMBL" id="SUM55875.1"/>
    </source>
</evidence>
<dbReference type="AlphaFoldDB" id="A0A291JM85"/>
<organism evidence="4 6">
    <name type="scientific">Staphylococcus nepalensis</name>
    <dbReference type="NCBI Taxonomy" id="214473"/>
    <lineage>
        <taxon>Bacteria</taxon>
        <taxon>Bacillati</taxon>
        <taxon>Bacillota</taxon>
        <taxon>Bacilli</taxon>
        <taxon>Bacillales</taxon>
        <taxon>Staphylococcaceae</taxon>
        <taxon>Staphylococcus</taxon>
    </lineage>
</organism>
<evidence type="ECO:0000256" key="1">
    <source>
        <dbReference type="SAM" id="MobiDB-lite"/>
    </source>
</evidence>
<evidence type="ECO:0000313" key="8">
    <source>
        <dbReference type="Proteomes" id="UP000664081"/>
    </source>
</evidence>
<dbReference type="EMBL" id="PZHR01000012">
    <property type="protein sequence ID" value="PTK59932.1"/>
    <property type="molecule type" value="Genomic_DNA"/>
</dbReference>
<dbReference type="RefSeq" id="WP_096810736.1">
    <property type="nucleotide sequence ID" value="NZ_CABIWM010000002.1"/>
</dbReference>
<sequence length="243" mass="27479">MKNLLLAILAFLLSCCFIFLLVLVTNQQALAKVHETISSYSETNKAIQSKTKDNNAHSDAKGEKKKEKPYNAKNHVPIASSATHHLKDKTSGETNLPQFTAALSKAQTIVNDDNHSENKYNDYGIDRTCQGAFYYVFTFKNQKKPNTYYRVTVDQNNHARIFDNSYRVQDNPDLNKPRISPHESEVIAQKYAKDALGNYATLKQVQASKQGMSYTFYNSTANKEYKVTVNKVGDVIRQPALNK</sequence>
<evidence type="ECO:0000313" key="7">
    <source>
        <dbReference type="Proteomes" id="UP000254412"/>
    </source>
</evidence>
<dbReference type="OrthoDB" id="2410607at2"/>
<reference evidence="3 8" key="4">
    <citation type="submission" date="2021-03" db="EMBL/GenBank/DDBJ databases">
        <title>Staphylococci and Mammaliicocci in bats.</title>
        <authorList>
            <person name="Fountain K."/>
        </authorList>
    </citation>
    <scope>NUCLEOTIDE SEQUENCE [LARGE SCALE GENOMIC DNA]</scope>
    <source>
        <strain evidence="3 8">18_1_E_SW</strain>
    </source>
</reference>
<reference evidence="4 6" key="1">
    <citation type="journal article" date="2016" name="Front. Microbiol.">
        <title>Comprehensive Phylogenetic Analysis of Bovine Non-aureus Staphylococci Species Based on Whole-Genome Sequencing.</title>
        <authorList>
            <person name="Naushad S."/>
            <person name="Barkema H.W."/>
            <person name="Luby C."/>
            <person name="Condas L.A."/>
            <person name="Nobrega D.B."/>
            <person name="Carson D.A."/>
            <person name="De Buck J."/>
        </authorList>
    </citation>
    <scope>NUCLEOTIDE SEQUENCE [LARGE SCALE GENOMIC DNA]</scope>
    <source>
        <strain evidence="4 6">SNUC 4337</strain>
    </source>
</reference>
<gene>
    <name evidence="4" type="ORF">BUZ61_03830</name>
    <name evidence="3" type="ORF">J3T88_04410</name>
    <name evidence="5" type="ORF">NCTC13834_02250</name>
</gene>
<dbReference type="Proteomes" id="UP000240400">
    <property type="component" value="Unassembled WGS sequence"/>
</dbReference>
<evidence type="ECO:0000313" key="4">
    <source>
        <dbReference type="EMBL" id="PTK59932.1"/>
    </source>
</evidence>
<reference evidence="4" key="2">
    <citation type="submission" date="2018-03" db="EMBL/GenBank/DDBJ databases">
        <authorList>
            <person name="Keele B.F."/>
        </authorList>
    </citation>
    <scope>NUCLEOTIDE SEQUENCE</scope>
    <source>
        <strain evidence="4">SNUC 4337</strain>
    </source>
</reference>
<evidence type="ECO:0000256" key="2">
    <source>
        <dbReference type="SAM" id="SignalP"/>
    </source>
</evidence>
<keyword evidence="5" id="KW-0449">Lipoprotein</keyword>